<dbReference type="PANTHER" id="PTHR38597">
    <property type="entry name" value="BLL3834 PROTEIN"/>
    <property type="match status" value="1"/>
</dbReference>
<reference evidence="2 3" key="1">
    <citation type="submission" date="2021-01" db="EMBL/GenBank/DDBJ databases">
        <title>C459-1 draft genome sequence.</title>
        <authorList>
            <person name="Zhang X.-F."/>
        </authorList>
    </citation>
    <scope>NUCLEOTIDE SEQUENCE [LARGE SCALE GENOMIC DNA]</scope>
    <source>
        <strain evidence="3">C459-1</strain>
    </source>
</reference>
<dbReference type="EMBL" id="JAERTY010000002">
    <property type="protein sequence ID" value="MBL1408086.1"/>
    <property type="molecule type" value="Genomic_DNA"/>
</dbReference>
<sequence>MKRSGTADLPLHYGKVPSWLYERMSALGLSIVENILTDYGKDEVLKRLADPFWFQSFGAVLGMDWHSSGITTSVMGALKRAINPHSAQLGLYICGGKGKLSRHTPDEIQRVAYATGVDGNSLVRASKLTAKVDNTAIQDGYQLYLHNFIVSNEGNWAVVQQGMHQYDGTARRYHWHSQHLKSFIDQPHSGIRGVSRGRILNLTALEATQNRQGILSLSKDDAEYTLRQIRHLHMPMRHDVQSKDVNLKRLGALLYVTREADIHTFEDLLLLQGVGPRTLQSLALVSEIIHGAPCRFDDPARFSFAHGGKDGHPFPVLTKVYDEGIAILRNGIEKSKLGHTDKLKTIQKLHQIVLQTEQQFTPRFDVQQVIEQERKNAWQYGGKTVMGDSKKPIQTQKGQQLSLFS</sequence>
<protein>
    <submittedName>
        <fullName evidence="2">DUF763 domain-containing protein</fullName>
    </submittedName>
</protein>
<evidence type="ECO:0000313" key="3">
    <source>
        <dbReference type="Proteomes" id="UP000625283"/>
    </source>
</evidence>
<name>A0ABS1R2G9_9SPHI</name>
<feature type="compositionally biased region" description="Polar residues" evidence="1">
    <location>
        <begin position="392"/>
        <end position="405"/>
    </location>
</feature>
<evidence type="ECO:0000256" key="1">
    <source>
        <dbReference type="SAM" id="MobiDB-lite"/>
    </source>
</evidence>
<proteinExistence type="predicted"/>
<organism evidence="2 3">
    <name type="scientific">Sphingobacterium faecale</name>
    <dbReference type="NCBI Taxonomy" id="2803775"/>
    <lineage>
        <taxon>Bacteria</taxon>
        <taxon>Pseudomonadati</taxon>
        <taxon>Bacteroidota</taxon>
        <taxon>Sphingobacteriia</taxon>
        <taxon>Sphingobacteriales</taxon>
        <taxon>Sphingobacteriaceae</taxon>
        <taxon>Sphingobacterium</taxon>
    </lineage>
</organism>
<evidence type="ECO:0000313" key="2">
    <source>
        <dbReference type="EMBL" id="MBL1408086.1"/>
    </source>
</evidence>
<dbReference type="PANTHER" id="PTHR38597:SF1">
    <property type="entry name" value="BLL3834 PROTEIN"/>
    <property type="match status" value="1"/>
</dbReference>
<comment type="caution">
    <text evidence="2">The sequence shown here is derived from an EMBL/GenBank/DDBJ whole genome shotgun (WGS) entry which is preliminary data.</text>
</comment>
<accession>A0ABS1R2G9</accession>
<dbReference type="InterPro" id="IPR008482">
    <property type="entry name" value="DUF763"/>
</dbReference>
<feature type="region of interest" description="Disordered" evidence="1">
    <location>
        <begin position="382"/>
        <end position="405"/>
    </location>
</feature>
<dbReference type="Pfam" id="PF05559">
    <property type="entry name" value="DUF763"/>
    <property type="match status" value="1"/>
</dbReference>
<dbReference type="Proteomes" id="UP000625283">
    <property type="component" value="Unassembled WGS sequence"/>
</dbReference>
<gene>
    <name evidence="2" type="ORF">JKG61_04925</name>
</gene>
<dbReference type="RefSeq" id="WP_202101863.1">
    <property type="nucleotide sequence ID" value="NZ_JAERTY010000002.1"/>
</dbReference>
<keyword evidence="3" id="KW-1185">Reference proteome</keyword>